<reference evidence="3" key="2">
    <citation type="journal article" date="2018" name="Sci. Data">
        <title>The draft genome sequence of cork oak.</title>
        <authorList>
            <person name="Ramos A.M."/>
            <person name="Usie A."/>
            <person name="Barbosa P."/>
            <person name="Barros P.M."/>
            <person name="Capote T."/>
            <person name="Chaves I."/>
            <person name="Simoes F."/>
            <person name="Abreu I."/>
            <person name="Carrasquinho I."/>
            <person name="Faro C."/>
            <person name="Guimaraes J.B."/>
            <person name="Mendonca D."/>
            <person name="Nobrega F."/>
            <person name="Rodrigues L."/>
            <person name="Saibo N.J.M."/>
            <person name="Varela M.C."/>
            <person name="Egas C."/>
            <person name="Matos J."/>
            <person name="Miguel C.M."/>
            <person name="Oliveira M.M."/>
            <person name="Ricardo C.P."/>
            <person name="Goncalves S."/>
        </authorList>
    </citation>
    <scope>NUCLEOTIDE SEQUENCE [LARGE SCALE GENOMIC DNA]</scope>
    <source>
        <strain evidence="3">HL8</strain>
    </source>
</reference>
<dbReference type="AlphaFoldDB" id="A0AAW0M0Z8"/>
<name>A0AAW0M0Z8_QUESU</name>
<organism evidence="3">
    <name type="scientific">Quercus suber</name>
    <name type="common">Cork oak</name>
    <dbReference type="NCBI Taxonomy" id="58331"/>
    <lineage>
        <taxon>Eukaryota</taxon>
        <taxon>Viridiplantae</taxon>
        <taxon>Streptophyta</taxon>
        <taxon>Embryophyta</taxon>
        <taxon>Tracheophyta</taxon>
        <taxon>Spermatophyta</taxon>
        <taxon>Magnoliopsida</taxon>
        <taxon>eudicotyledons</taxon>
        <taxon>Gunneridae</taxon>
        <taxon>Pentapetalae</taxon>
        <taxon>rosids</taxon>
        <taxon>fabids</taxon>
        <taxon>Fagales</taxon>
        <taxon>Fagaceae</taxon>
        <taxon>Quercus</taxon>
    </lineage>
</organism>
<gene>
    <name evidence="3" type="ORF">CFP56_019199</name>
</gene>
<evidence type="ECO:0000256" key="2">
    <source>
        <dbReference type="SAM" id="SignalP"/>
    </source>
</evidence>
<dbReference type="Gramene" id="rna-CFP56_51574">
    <property type="protein sequence ID" value="cds-POF06292.1"/>
    <property type="gene ID" value="gene-CFP56_51574"/>
</dbReference>
<dbReference type="EMBL" id="PKMF04000029">
    <property type="protein sequence ID" value="KAK7857242.1"/>
    <property type="molecule type" value="Genomic_DNA"/>
</dbReference>
<keyword evidence="2" id="KW-0732">Signal</keyword>
<reference evidence="3" key="1">
    <citation type="submission" date="2017-12" db="EMBL/GenBank/DDBJ databases">
        <authorList>
            <person name="Barbosa P."/>
            <person name="Usie A."/>
            <person name="Ramos A.M."/>
        </authorList>
    </citation>
    <scope>NUCLEOTIDE SEQUENCE</scope>
    <source>
        <strain evidence="3">HL8</strain>
        <tissue evidence="3">Leaves</tissue>
    </source>
</reference>
<reference evidence="3" key="3">
    <citation type="submission" date="2023-07" db="EMBL/GenBank/DDBJ databases">
        <title>An improved reference 1 genome and first organelle genomes of Quercus suber.</title>
        <authorList>
            <consortium name="Genosuber Consortium"/>
            <person name="Usie A."/>
            <person name="Serra O."/>
            <person name="Barros P."/>
        </authorList>
    </citation>
    <scope>NUCLEOTIDE SEQUENCE</scope>
    <source>
        <strain evidence="3">HL8</strain>
        <tissue evidence="3">Leaves</tissue>
    </source>
</reference>
<comment type="caution">
    <text evidence="3">The sequence shown here is derived from an EMBL/GenBank/DDBJ whole genome shotgun (WGS) entry which is preliminary data.</text>
</comment>
<feature type="signal peptide" evidence="2">
    <location>
        <begin position="1"/>
        <end position="29"/>
    </location>
</feature>
<proteinExistence type="predicted"/>
<feature type="region of interest" description="Disordered" evidence="1">
    <location>
        <begin position="98"/>
        <end position="131"/>
    </location>
</feature>
<accession>A0AAW0M0Z8</accession>
<evidence type="ECO:0000313" key="3">
    <source>
        <dbReference type="EMBL" id="KAK7857242.1"/>
    </source>
</evidence>
<evidence type="ECO:0000256" key="1">
    <source>
        <dbReference type="SAM" id="MobiDB-lite"/>
    </source>
</evidence>
<feature type="compositionally biased region" description="Basic and acidic residues" evidence="1">
    <location>
        <begin position="109"/>
        <end position="121"/>
    </location>
</feature>
<feature type="chain" id="PRO_5043463325" evidence="2">
    <location>
        <begin position="30"/>
        <end position="160"/>
    </location>
</feature>
<protein>
    <submittedName>
        <fullName evidence="3">Uncharacterized protein</fullName>
    </submittedName>
</protein>
<sequence>MRQPKRLLLLRSLILKYILSFHANSKANALQKNGCPSYDKLRQLFATKAATGAFQMSSNTPALDSDEERALKEEIANEACRTQLGTNDCYNLDMEGITQDDPLTTEQTQRADKRPIEETTGKGKKVAKKADKASDITIALQKYTALAKERLNKKKGQLYG</sequence>